<dbReference type="EMBL" id="CP036267">
    <property type="protein sequence ID" value="QDT31654.1"/>
    <property type="molecule type" value="Genomic_DNA"/>
</dbReference>
<accession>A0A517QJ71</accession>
<sequence precursor="true">MKLLIRQKSLLLLTFILNFQMMSQSAQAHFIWLAPEQGEESNVVEVYFGEDASPDDPEMLKYVSGMKAWAVLDGNKAEELKLEKTKESLSVQLSPTQLQGLVVATHDLGVMDRGDSHFRLKYYAKTGPVAGSKSWKSIDCSKQLQFDVIPEKTSEGVLLHVLFNGKAVEGSEVKASGPGLDEFEGTTGESGTILIPVKESGLFSIRAKHVEAKPGTLEGKEYPETRHYTTLALRVPSDSSKSLGKNLQPIKKPVTSFGGAILDGNLYVYGGHMGGAHSYSHDAQGHTLEQLNLKTGEWKSIAEGPGLQGLALVSDGKRLYRIGGFTAKNAEGEDHDLWSQDSVAAYNLEKKAWEELPALPEPRSSFDAAVLDGKIYVVGGWAMAGDAESVWHETAWVLDPNADSPKWSKLPAPPFQRRALALAAHDGKIYAIGGMQKEGGPTRKVDVFDPATGKWSSISEILGEDGMTGFGSSAFATGGNLYVTTIKGDLQRLAEDGKSWELLRETPTPRFFHRMLPVDENHLLVVGGASMEIGKFDEVEILEVQ</sequence>
<dbReference type="PANTHER" id="PTHR46375">
    <property type="entry name" value="KELCH REPEAT AND BTB DOMAIN-CONTAINING PROTEIN 13-RELATED"/>
    <property type="match status" value="1"/>
</dbReference>
<dbReference type="SUPFAM" id="SSF117281">
    <property type="entry name" value="Kelch motif"/>
    <property type="match status" value="2"/>
</dbReference>
<dbReference type="AlphaFoldDB" id="A0A517QJ71"/>
<dbReference type="InterPro" id="IPR052392">
    <property type="entry name" value="Kelch-BTB_domain-containing"/>
</dbReference>
<dbReference type="SMART" id="SM00612">
    <property type="entry name" value="Kelch"/>
    <property type="match status" value="3"/>
</dbReference>
<keyword evidence="1" id="KW-0732">Signal</keyword>
<dbReference type="Proteomes" id="UP000315724">
    <property type="component" value="Chromosome"/>
</dbReference>
<keyword evidence="2" id="KW-0413">Isomerase</keyword>
<reference evidence="2 3" key="1">
    <citation type="submission" date="2019-02" db="EMBL/GenBank/DDBJ databases">
        <title>Deep-cultivation of Planctomycetes and their phenomic and genomic characterization uncovers novel biology.</title>
        <authorList>
            <person name="Wiegand S."/>
            <person name="Jogler M."/>
            <person name="Boedeker C."/>
            <person name="Pinto D."/>
            <person name="Vollmers J."/>
            <person name="Rivas-Marin E."/>
            <person name="Kohn T."/>
            <person name="Peeters S.H."/>
            <person name="Heuer A."/>
            <person name="Rast P."/>
            <person name="Oberbeckmann S."/>
            <person name="Bunk B."/>
            <person name="Jeske O."/>
            <person name="Meyerdierks A."/>
            <person name="Storesund J.E."/>
            <person name="Kallscheuer N."/>
            <person name="Luecker S."/>
            <person name="Lage O.M."/>
            <person name="Pohl T."/>
            <person name="Merkel B.J."/>
            <person name="Hornburger P."/>
            <person name="Mueller R.-W."/>
            <person name="Bruemmer F."/>
            <person name="Labrenz M."/>
            <person name="Spormann A.M."/>
            <person name="Op den Camp H."/>
            <person name="Overmann J."/>
            <person name="Amann R."/>
            <person name="Jetten M.S.M."/>
            <person name="Mascher T."/>
            <person name="Medema M.H."/>
            <person name="Devos D.P."/>
            <person name="Kaster A.-K."/>
            <person name="Ovreas L."/>
            <person name="Rohde M."/>
            <person name="Galperin M.Y."/>
            <person name="Jogler C."/>
        </authorList>
    </citation>
    <scope>NUCLEOTIDE SEQUENCE [LARGE SCALE GENOMIC DNA]</scope>
    <source>
        <strain evidence="2 3">Mal48</strain>
    </source>
</reference>
<dbReference type="Pfam" id="PF24681">
    <property type="entry name" value="Kelch_KLHDC2_KLHL20_DRC7"/>
    <property type="match status" value="1"/>
</dbReference>
<name>A0A517QJ71_9PLAN</name>
<dbReference type="RefSeq" id="WP_145196390.1">
    <property type="nucleotide sequence ID" value="NZ_CP036267.1"/>
</dbReference>
<evidence type="ECO:0000256" key="1">
    <source>
        <dbReference type="SAM" id="SignalP"/>
    </source>
</evidence>
<protein>
    <submittedName>
        <fullName evidence="2">N-acetylneuraminate epimerase</fullName>
        <ecNumber evidence="2">5.1.3.24</ecNumber>
    </submittedName>
</protein>
<proteinExistence type="predicted"/>
<feature type="signal peptide" evidence="1">
    <location>
        <begin position="1"/>
        <end position="28"/>
    </location>
</feature>
<feature type="chain" id="PRO_5022144901" evidence="1">
    <location>
        <begin position="29"/>
        <end position="545"/>
    </location>
</feature>
<gene>
    <name evidence="2" type="primary">nanM</name>
    <name evidence="2" type="ORF">Mal48_08890</name>
</gene>
<dbReference type="InterPro" id="IPR015915">
    <property type="entry name" value="Kelch-typ_b-propeller"/>
</dbReference>
<evidence type="ECO:0000313" key="3">
    <source>
        <dbReference type="Proteomes" id="UP000315724"/>
    </source>
</evidence>
<dbReference type="Gene3D" id="2.120.10.80">
    <property type="entry name" value="Kelch-type beta propeller"/>
    <property type="match status" value="2"/>
</dbReference>
<evidence type="ECO:0000313" key="2">
    <source>
        <dbReference type="EMBL" id="QDT31654.1"/>
    </source>
</evidence>
<organism evidence="2 3">
    <name type="scientific">Thalassoglobus polymorphus</name>
    <dbReference type="NCBI Taxonomy" id="2527994"/>
    <lineage>
        <taxon>Bacteria</taxon>
        <taxon>Pseudomonadati</taxon>
        <taxon>Planctomycetota</taxon>
        <taxon>Planctomycetia</taxon>
        <taxon>Planctomycetales</taxon>
        <taxon>Planctomycetaceae</taxon>
        <taxon>Thalassoglobus</taxon>
    </lineage>
</organism>
<keyword evidence="3" id="KW-1185">Reference proteome</keyword>
<dbReference type="OrthoDB" id="232651at2"/>
<dbReference type="PANTHER" id="PTHR46375:SF3">
    <property type="entry name" value="KELCH REPEAT AND BTB DOMAIN-CONTAINING PROTEIN 13"/>
    <property type="match status" value="1"/>
</dbReference>
<dbReference type="KEGG" id="tpol:Mal48_08890"/>
<dbReference type="GO" id="GO:0016853">
    <property type="term" value="F:isomerase activity"/>
    <property type="evidence" value="ECO:0007669"/>
    <property type="project" value="UniProtKB-KW"/>
</dbReference>
<dbReference type="EC" id="5.1.3.24" evidence="2"/>
<dbReference type="InterPro" id="IPR006652">
    <property type="entry name" value="Kelch_1"/>
</dbReference>